<proteinExistence type="predicted"/>
<organism evidence="2 3">
    <name type="scientific">Microtetraspora glauca</name>
    <dbReference type="NCBI Taxonomy" id="1996"/>
    <lineage>
        <taxon>Bacteria</taxon>
        <taxon>Bacillati</taxon>
        <taxon>Actinomycetota</taxon>
        <taxon>Actinomycetes</taxon>
        <taxon>Streptosporangiales</taxon>
        <taxon>Streptosporangiaceae</taxon>
        <taxon>Microtetraspora</taxon>
    </lineage>
</organism>
<name>A0ABV3GIM8_MICGL</name>
<dbReference type="InterPro" id="IPR047640">
    <property type="entry name" value="RpiR-like"/>
</dbReference>
<dbReference type="PANTHER" id="PTHR30514:SF18">
    <property type="entry name" value="RPIR-FAMILY TRANSCRIPTIONAL REGULATOR"/>
    <property type="match status" value="1"/>
</dbReference>
<dbReference type="InterPro" id="IPR036388">
    <property type="entry name" value="WH-like_DNA-bd_sf"/>
</dbReference>
<evidence type="ECO:0000313" key="3">
    <source>
        <dbReference type="Proteomes" id="UP001551675"/>
    </source>
</evidence>
<dbReference type="InterPro" id="IPR046348">
    <property type="entry name" value="SIS_dom_sf"/>
</dbReference>
<sequence>MNPDDAAPEARLLRLFEGHRLTPAQRRIAHCLVQHAAQAPFLSSVEIAELAGVSQPSVTRFAMTLGFDGYPALRKEIRGLGLSDAQASGEKREDTSLSEPQRAVLAEIANLQHLAGLLADMGPVARAARLLAPSRPLLVLGLRAAAAQAAGFAYFASKVHPEVRLLDEGGSMLADRIEQAAGAGATALLCFALPRYPAELMEALSIAREAGLSVVTIADSAFAPAAAVSDILLPAAVGTQLVFDTACAPMMLGRVLLESMVDEIPGAEARLEAFEHSATERGVFAD</sequence>
<dbReference type="RefSeq" id="WP_061253821.1">
    <property type="nucleotide sequence ID" value="NZ_JBFALK010000012.1"/>
</dbReference>
<gene>
    <name evidence="2" type="ORF">AB0I59_22845</name>
</gene>
<feature type="domain" description="HTH rpiR-type" evidence="1">
    <location>
        <begin position="8"/>
        <end position="84"/>
    </location>
</feature>
<dbReference type="InterPro" id="IPR009057">
    <property type="entry name" value="Homeodomain-like_sf"/>
</dbReference>
<keyword evidence="3" id="KW-1185">Reference proteome</keyword>
<dbReference type="Proteomes" id="UP001551675">
    <property type="component" value="Unassembled WGS sequence"/>
</dbReference>
<evidence type="ECO:0000313" key="2">
    <source>
        <dbReference type="EMBL" id="MEV0971469.1"/>
    </source>
</evidence>
<reference evidence="2 3" key="1">
    <citation type="submission" date="2024-06" db="EMBL/GenBank/DDBJ databases">
        <title>The Natural Products Discovery Center: Release of the First 8490 Sequenced Strains for Exploring Actinobacteria Biosynthetic Diversity.</title>
        <authorList>
            <person name="Kalkreuter E."/>
            <person name="Kautsar S.A."/>
            <person name="Yang D."/>
            <person name="Bader C.D."/>
            <person name="Teijaro C.N."/>
            <person name="Fluegel L."/>
            <person name="Davis C.M."/>
            <person name="Simpson J.R."/>
            <person name="Lauterbach L."/>
            <person name="Steele A.D."/>
            <person name="Gui C."/>
            <person name="Meng S."/>
            <person name="Li G."/>
            <person name="Viehrig K."/>
            <person name="Ye F."/>
            <person name="Su P."/>
            <person name="Kiefer A.F."/>
            <person name="Nichols A."/>
            <person name="Cepeda A.J."/>
            <person name="Yan W."/>
            <person name="Fan B."/>
            <person name="Jiang Y."/>
            <person name="Adhikari A."/>
            <person name="Zheng C.-J."/>
            <person name="Schuster L."/>
            <person name="Cowan T.M."/>
            <person name="Smanski M.J."/>
            <person name="Chevrette M.G."/>
            <person name="De Carvalho L.P.S."/>
            <person name="Shen B."/>
        </authorList>
    </citation>
    <scope>NUCLEOTIDE SEQUENCE [LARGE SCALE GENOMIC DNA]</scope>
    <source>
        <strain evidence="2 3">NPDC050100</strain>
    </source>
</reference>
<evidence type="ECO:0000259" key="1">
    <source>
        <dbReference type="PROSITE" id="PS51071"/>
    </source>
</evidence>
<comment type="caution">
    <text evidence="2">The sequence shown here is derived from an EMBL/GenBank/DDBJ whole genome shotgun (WGS) entry which is preliminary data.</text>
</comment>
<accession>A0ABV3GIM8</accession>
<dbReference type="Gene3D" id="1.10.10.10">
    <property type="entry name" value="Winged helix-like DNA-binding domain superfamily/Winged helix DNA-binding domain"/>
    <property type="match status" value="1"/>
</dbReference>
<dbReference type="EMBL" id="JBFALK010000012">
    <property type="protein sequence ID" value="MEV0971469.1"/>
    <property type="molecule type" value="Genomic_DNA"/>
</dbReference>
<dbReference type="PANTHER" id="PTHR30514">
    <property type="entry name" value="GLUCOKINASE"/>
    <property type="match status" value="1"/>
</dbReference>
<dbReference type="Gene3D" id="3.40.50.10490">
    <property type="entry name" value="Glucose-6-phosphate isomerase like protein, domain 1"/>
    <property type="match status" value="1"/>
</dbReference>
<dbReference type="PROSITE" id="PS51071">
    <property type="entry name" value="HTH_RPIR"/>
    <property type="match status" value="1"/>
</dbReference>
<dbReference type="Pfam" id="PF01418">
    <property type="entry name" value="HTH_6"/>
    <property type="match status" value="1"/>
</dbReference>
<dbReference type="SUPFAM" id="SSF46689">
    <property type="entry name" value="Homeodomain-like"/>
    <property type="match status" value="1"/>
</dbReference>
<protein>
    <submittedName>
        <fullName evidence="2">MurR/RpiR family transcriptional regulator</fullName>
    </submittedName>
</protein>
<dbReference type="SUPFAM" id="SSF53697">
    <property type="entry name" value="SIS domain"/>
    <property type="match status" value="1"/>
</dbReference>
<dbReference type="InterPro" id="IPR000281">
    <property type="entry name" value="HTH_RpiR"/>
</dbReference>